<accession>A0AAQ4FQT6</accession>
<evidence type="ECO:0000259" key="7">
    <source>
        <dbReference type="Pfam" id="PF12832"/>
    </source>
</evidence>
<dbReference type="PANTHER" id="PTHR16172:SF30">
    <property type="entry name" value="SUGAR BABY, ISOFORM C"/>
    <property type="match status" value="1"/>
</dbReference>
<feature type="transmembrane region" description="Helical" evidence="6">
    <location>
        <begin position="261"/>
        <end position="280"/>
    </location>
</feature>
<dbReference type="Gene3D" id="1.20.1250.20">
    <property type="entry name" value="MFS general substrate transporter like domains"/>
    <property type="match status" value="2"/>
</dbReference>
<feature type="domain" description="Major facilitator superfamily associated" evidence="7">
    <location>
        <begin position="13"/>
        <end position="444"/>
    </location>
</feature>
<name>A0AAQ4FQT6_AMBAM</name>
<comment type="subcellular location">
    <subcellularLocation>
        <location evidence="1">Membrane</location>
        <topology evidence="1">Multi-pass membrane protein</topology>
    </subcellularLocation>
</comment>
<dbReference type="GO" id="GO:0016020">
    <property type="term" value="C:membrane"/>
    <property type="evidence" value="ECO:0007669"/>
    <property type="project" value="UniProtKB-SubCell"/>
</dbReference>
<protein>
    <recommendedName>
        <fullName evidence="7">Major facilitator superfamily associated domain-containing protein</fullName>
    </recommendedName>
</protein>
<comment type="similarity">
    <text evidence="2">Belongs to the major facilitator superfamily. MFSD6 family.</text>
</comment>
<evidence type="ECO:0000256" key="1">
    <source>
        <dbReference type="ARBA" id="ARBA00004141"/>
    </source>
</evidence>
<evidence type="ECO:0000313" key="9">
    <source>
        <dbReference type="Proteomes" id="UP001321473"/>
    </source>
</evidence>
<dbReference type="SUPFAM" id="SSF103473">
    <property type="entry name" value="MFS general substrate transporter"/>
    <property type="match status" value="1"/>
</dbReference>
<dbReference type="Proteomes" id="UP001321473">
    <property type="component" value="Unassembled WGS sequence"/>
</dbReference>
<dbReference type="InterPro" id="IPR036259">
    <property type="entry name" value="MFS_trans_sf"/>
</dbReference>
<evidence type="ECO:0000256" key="4">
    <source>
        <dbReference type="ARBA" id="ARBA00022989"/>
    </source>
</evidence>
<feature type="transmembrane region" description="Helical" evidence="6">
    <location>
        <begin position="301"/>
        <end position="322"/>
    </location>
</feature>
<feature type="transmembrane region" description="Helical" evidence="6">
    <location>
        <begin position="191"/>
        <end position="211"/>
    </location>
</feature>
<comment type="caution">
    <text evidence="8">The sequence shown here is derived from an EMBL/GenBank/DDBJ whole genome shotgun (WGS) entry which is preliminary data.</text>
</comment>
<evidence type="ECO:0000256" key="6">
    <source>
        <dbReference type="SAM" id="Phobius"/>
    </source>
</evidence>
<reference evidence="8 9" key="1">
    <citation type="journal article" date="2023" name="Arcadia Sci">
        <title>De novo assembly of a long-read Amblyomma americanum tick genome.</title>
        <authorList>
            <person name="Chou S."/>
            <person name="Poskanzer K.E."/>
            <person name="Rollins M."/>
            <person name="Thuy-Boun P.S."/>
        </authorList>
    </citation>
    <scope>NUCLEOTIDE SEQUENCE [LARGE SCALE GENOMIC DNA]</scope>
    <source>
        <strain evidence="8">F_SG_1</strain>
        <tissue evidence="8">Salivary glands</tissue>
    </source>
</reference>
<dbReference type="EMBL" id="JARKHS020000535">
    <property type="protein sequence ID" value="KAK8788732.1"/>
    <property type="molecule type" value="Genomic_DNA"/>
</dbReference>
<proteinExistence type="inferred from homology"/>
<feature type="transmembrane region" description="Helical" evidence="6">
    <location>
        <begin position="12"/>
        <end position="28"/>
    </location>
</feature>
<feature type="transmembrane region" description="Helical" evidence="6">
    <location>
        <begin position="232"/>
        <end position="249"/>
    </location>
</feature>
<feature type="transmembrane region" description="Helical" evidence="6">
    <location>
        <begin position="397"/>
        <end position="419"/>
    </location>
</feature>
<keyword evidence="4 6" id="KW-1133">Transmembrane helix</keyword>
<dbReference type="AlphaFoldDB" id="A0AAQ4FQT6"/>
<dbReference type="InterPro" id="IPR024989">
    <property type="entry name" value="MFS_assoc_dom"/>
</dbReference>
<dbReference type="PANTHER" id="PTHR16172">
    <property type="entry name" value="MAJOR FACILITATOR SUPERFAMILY DOMAIN-CONTAINING PROTEIN 6-LIKE"/>
    <property type="match status" value="1"/>
</dbReference>
<sequence length="467" mass="51106">MSCRRFRETPFLHVHCAAQASVLPYLAAVGRRNGIPESNIAYIFALIPIVAIFVKVICGYVADRTQNVTAILLILNLSLLVSNGMVFFSKSVENSPRPPQGLLDCPAQNRTFENPFRNCTDLAPQVCSVDSCAHNASREFEIAVYGNVSAVATDDLCSVFEQNNATGPDVSTGVCRFTCMCYEAERNSVNFAVYVIFVAISFIAGASAFVMSDVATCEMLGDRANTFGKQRIWGTISWGIVSPIAGIAIDAANAATNNQAGYTPGFYVFAVLIVMDMALLHRMPNLRMGEQSTSFFKDIRTVFGGCEVAVFTVWTCFTGVFFGVHASYNPWFLEDIGAPKLVIGLSFSVMTLLAELPLLFVAHRILGRIGYFWSYSLSFAASAIKLVAYSFLGNPWYALLVDVVGGAAFPLAFASMTVFARENARQGTAASVLCYLNACFEGVGWYNFTLTHFLQDNLWRTQYTCSL</sequence>
<evidence type="ECO:0000313" key="8">
    <source>
        <dbReference type="EMBL" id="KAK8788732.1"/>
    </source>
</evidence>
<evidence type="ECO:0000256" key="3">
    <source>
        <dbReference type="ARBA" id="ARBA00022692"/>
    </source>
</evidence>
<feature type="transmembrane region" description="Helical" evidence="6">
    <location>
        <begin position="40"/>
        <end position="61"/>
    </location>
</feature>
<gene>
    <name evidence="8" type="ORF">V5799_021491</name>
</gene>
<evidence type="ECO:0000256" key="2">
    <source>
        <dbReference type="ARBA" id="ARBA00005241"/>
    </source>
</evidence>
<evidence type="ECO:0000256" key="5">
    <source>
        <dbReference type="ARBA" id="ARBA00023136"/>
    </source>
</evidence>
<feature type="transmembrane region" description="Helical" evidence="6">
    <location>
        <begin position="342"/>
        <end position="362"/>
    </location>
</feature>
<dbReference type="InterPro" id="IPR051717">
    <property type="entry name" value="MFS_MFSD6"/>
</dbReference>
<keyword evidence="9" id="KW-1185">Reference proteome</keyword>
<keyword evidence="5 6" id="KW-0472">Membrane</keyword>
<feature type="transmembrane region" description="Helical" evidence="6">
    <location>
        <begin position="369"/>
        <end position="391"/>
    </location>
</feature>
<feature type="transmembrane region" description="Helical" evidence="6">
    <location>
        <begin position="68"/>
        <end position="88"/>
    </location>
</feature>
<dbReference type="Pfam" id="PF12832">
    <property type="entry name" value="MFS_1_like"/>
    <property type="match status" value="1"/>
</dbReference>
<keyword evidence="3 6" id="KW-0812">Transmembrane</keyword>
<organism evidence="8 9">
    <name type="scientific">Amblyomma americanum</name>
    <name type="common">Lone star tick</name>
    <dbReference type="NCBI Taxonomy" id="6943"/>
    <lineage>
        <taxon>Eukaryota</taxon>
        <taxon>Metazoa</taxon>
        <taxon>Ecdysozoa</taxon>
        <taxon>Arthropoda</taxon>
        <taxon>Chelicerata</taxon>
        <taxon>Arachnida</taxon>
        <taxon>Acari</taxon>
        <taxon>Parasitiformes</taxon>
        <taxon>Ixodida</taxon>
        <taxon>Ixodoidea</taxon>
        <taxon>Ixodidae</taxon>
        <taxon>Amblyomminae</taxon>
        <taxon>Amblyomma</taxon>
    </lineage>
</organism>